<evidence type="ECO:0000256" key="9">
    <source>
        <dbReference type="SAM" id="Phobius"/>
    </source>
</evidence>
<dbReference type="FunFam" id="1.20.1070.10:FF:000058">
    <property type="entry name" value="Adhesion G protein-coupled receptor F5"/>
    <property type="match status" value="1"/>
</dbReference>
<name>A0A8C4S870_ERPCA</name>
<dbReference type="InterPro" id="IPR057244">
    <property type="entry name" value="GAIN_B"/>
</dbReference>
<dbReference type="PROSITE" id="PS50221">
    <property type="entry name" value="GAIN_B"/>
    <property type="match status" value="1"/>
</dbReference>
<evidence type="ECO:0000259" key="10">
    <source>
        <dbReference type="PROSITE" id="PS50221"/>
    </source>
</evidence>
<keyword evidence="7" id="KW-0325">Glycoprotein</keyword>
<feature type="domain" description="GAIN-B" evidence="10">
    <location>
        <begin position="144"/>
        <end position="292"/>
    </location>
</feature>
<keyword evidence="5 9" id="KW-0472">Membrane</keyword>
<dbReference type="PANTHER" id="PTHR45813:SF2">
    <property type="entry name" value="ADHESION G-PROTEIN COUPLED RECEPTOR F3"/>
    <property type="match status" value="1"/>
</dbReference>
<keyword evidence="13" id="KW-1185">Reference proteome</keyword>
<sequence>LCRKECRSPFCCLVFFYINTHCDGRPGILPGRDALLNRSPGEWTYYQQYLPRDTRGQPPWFTSGPLNWSSEAQPGRGPWSPPGDDWTTPESGHDMVTTANNLLYQNLSASWNLTTRVYNQSTASRLLASLETMSGIGDGGHNPQQNFTNVDFQTSQVYQTTSVITSFDCNVTLYSPITNGSNITSLLFKTLSQFLPQNNDSLSKSNPVNSFIQTITSTKDSRAEISFRLQKRRNSSYQIYCAYWDFTKNNGNGAWSTEGCEWKKSTVSTEIITCSCNHTSSFSVLMSINPITVPYLDMITYCGLGISIFCLTACLFIEYIIWSSVVKSSISLFRHVVLVNICLCLLVGNCCFLATSFINQSSKTNMCLGLVITMHFCFLAMFFWMLCQSLMLLHQLLFVFHHLRKTTYIQISFLFGYIIPAAVVLAAYFYFQDEYVNYDICWLKYSGDLSGSIYFFVVPALSIVAANYMTMIIVILKIMRPKVSDSSNKESKEVVKAILKAVIILTPLFGLTWALGFLTMTIDLTVGTLPVVINYAFVILNSLQGLFIFLSGCLTDKKELHLSDNLSFLLIKIETFKM</sequence>
<dbReference type="PRINTS" id="PR00249">
    <property type="entry name" value="GPCRSECRETIN"/>
</dbReference>
<dbReference type="GO" id="GO:0007166">
    <property type="term" value="P:cell surface receptor signaling pathway"/>
    <property type="evidence" value="ECO:0007669"/>
    <property type="project" value="InterPro"/>
</dbReference>
<organism evidence="12 13">
    <name type="scientific">Erpetoichthys calabaricus</name>
    <name type="common">Rope fish</name>
    <name type="synonym">Calamoichthys calabaricus</name>
    <dbReference type="NCBI Taxonomy" id="27687"/>
    <lineage>
        <taxon>Eukaryota</taxon>
        <taxon>Metazoa</taxon>
        <taxon>Chordata</taxon>
        <taxon>Craniata</taxon>
        <taxon>Vertebrata</taxon>
        <taxon>Euteleostomi</taxon>
        <taxon>Actinopterygii</taxon>
        <taxon>Polypteriformes</taxon>
        <taxon>Polypteridae</taxon>
        <taxon>Erpetoichthys</taxon>
    </lineage>
</organism>
<feature type="transmembrane region" description="Helical" evidence="9">
    <location>
        <begin position="332"/>
        <end position="358"/>
    </location>
</feature>
<evidence type="ECO:0000259" key="11">
    <source>
        <dbReference type="PROSITE" id="PS50261"/>
    </source>
</evidence>
<proteinExistence type="inferred from homology"/>
<feature type="domain" description="G-protein coupled receptors family 2 profile 2" evidence="11">
    <location>
        <begin position="296"/>
        <end position="556"/>
    </location>
</feature>
<keyword evidence="6" id="KW-1015">Disulfide bond</keyword>
<feature type="transmembrane region" description="Helical" evidence="9">
    <location>
        <begin position="532"/>
        <end position="554"/>
    </location>
</feature>
<evidence type="ECO:0000313" key="13">
    <source>
        <dbReference type="Proteomes" id="UP000694620"/>
    </source>
</evidence>
<reference evidence="12" key="3">
    <citation type="submission" date="2025-09" db="UniProtKB">
        <authorList>
            <consortium name="Ensembl"/>
        </authorList>
    </citation>
    <scope>IDENTIFICATION</scope>
</reference>
<keyword evidence="3 9" id="KW-0812">Transmembrane</keyword>
<feature type="transmembrane region" description="Helical" evidence="9">
    <location>
        <begin position="497"/>
        <end position="520"/>
    </location>
</feature>
<feature type="region of interest" description="Disordered" evidence="8">
    <location>
        <begin position="62"/>
        <end position="90"/>
    </location>
</feature>
<evidence type="ECO:0000256" key="4">
    <source>
        <dbReference type="ARBA" id="ARBA00022989"/>
    </source>
</evidence>
<dbReference type="InterPro" id="IPR046338">
    <property type="entry name" value="GAIN_dom_sf"/>
</dbReference>
<evidence type="ECO:0000256" key="6">
    <source>
        <dbReference type="ARBA" id="ARBA00023157"/>
    </source>
</evidence>
<evidence type="ECO:0000256" key="7">
    <source>
        <dbReference type="ARBA" id="ARBA00023180"/>
    </source>
</evidence>
<dbReference type="InterPro" id="IPR017981">
    <property type="entry name" value="GPCR_2-like_7TM"/>
</dbReference>
<reference evidence="12" key="1">
    <citation type="submission" date="2021-06" db="EMBL/GenBank/DDBJ databases">
        <authorList>
            <consortium name="Wellcome Sanger Institute Data Sharing"/>
        </authorList>
    </citation>
    <scope>NUCLEOTIDE SEQUENCE [LARGE SCALE GENOMIC DNA]</scope>
</reference>
<dbReference type="GO" id="GO:0016020">
    <property type="term" value="C:membrane"/>
    <property type="evidence" value="ECO:0007669"/>
    <property type="project" value="UniProtKB-SubCell"/>
</dbReference>
<dbReference type="SMART" id="SM00303">
    <property type="entry name" value="GPS"/>
    <property type="match status" value="1"/>
</dbReference>
<evidence type="ECO:0000256" key="2">
    <source>
        <dbReference type="ARBA" id="ARBA00007343"/>
    </source>
</evidence>
<dbReference type="Gene3D" id="2.60.220.50">
    <property type="match status" value="1"/>
</dbReference>
<dbReference type="Gene3D" id="1.20.1070.10">
    <property type="entry name" value="Rhodopsin 7-helix transmembrane proteins"/>
    <property type="match status" value="1"/>
</dbReference>
<dbReference type="PANTHER" id="PTHR45813">
    <property type="entry name" value="IG-LIKE DOMAIN-CONTAINING PROTEIN"/>
    <property type="match status" value="1"/>
</dbReference>
<evidence type="ECO:0000256" key="8">
    <source>
        <dbReference type="SAM" id="MobiDB-lite"/>
    </source>
</evidence>
<comment type="subcellular location">
    <subcellularLocation>
        <location evidence="1">Membrane</location>
        <topology evidence="1">Multi-pass membrane protein</topology>
    </subcellularLocation>
</comment>
<dbReference type="Ensembl" id="ENSECRT00000013108.1">
    <property type="protein sequence ID" value="ENSECRP00000012887.1"/>
    <property type="gene ID" value="ENSECRG00000008607.1"/>
</dbReference>
<feature type="transmembrane region" description="Helical" evidence="9">
    <location>
        <begin position="411"/>
        <end position="431"/>
    </location>
</feature>
<dbReference type="GO" id="GO:0004930">
    <property type="term" value="F:G protein-coupled receptor activity"/>
    <property type="evidence" value="ECO:0007669"/>
    <property type="project" value="InterPro"/>
</dbReference>
<accession>A0A8C4S870</accession>
<feature type="transmembrane region" description="Helical" evidence="9">
    <location>
        <begin position="451"/>
        <end position="476"/>
    </location>
</feature>
<dbReference type="AlphaFoldDB" id="A0A8C4S870"/>
<evidence type="ECO:0000313" key="12">
    <source>
        <dbReference type="Ensembl" id="ENSECRP00000012887.1"/>
    </source>
</evidence>
<dbReference type="InterPro" id="IPR000203">
    <property type="entry name" value="GPS"/>
</dbReference>
<comment type="similarity">
    <text evidence="2">Belongs to the G-protein coupled receptor 2 family. Adhesion G-protein coupled receptor (ADGR) subfamily.</text>
</comment>
<dbReference type="Pfam" id="PF01825">
    <property type="entry name" value="GPS"/>
    <property type="match status" value="1"/>
</dbReference>
<dbReference type="InterPro" id="IPR000832">
    <property type="entry name" value="GPCR_2_secretin-like"/>
</dbReference>
<feature type="transmembrane region" description="Helical" evidence="9">
    <location>
        <begin position="370"/>
        <end position="399"/>
    </location>
</feature>
<reference evidence="12" key="2">
    <citation type="submission" date="2025-08" db="UniProtKB">
        <authorList>
            <consortium name="Ensembl"/>
        </authorList>
    </citation>
    <scope>IDENTIFICATION</scope>
</reference>
<evidence type="ECO:0000256" key="5">
    <source>
        <dbReference type="ARBA" id="ARBA00023136"/>
    </source>
</evidence>
<dbReference type="PROSITE" id="PS50261">
    <property type="entry name" value="G_PROTEIN_RECEP_F2_4"/>
    <property type="match status" value="1"/>
</dbReference>
<dbReference type="GeneTree" id="ENSGT00940000154603"/>
<evidence type="ECO:0000256" key="3">
    <source>
        <dbReference type="ARBA" id="ARBA00022692"/>
    </source>
</evidence>
<evidence type="ECO:0000256" key="1">
    <source>
        <dbReference type="ARBA" id="ARBA00004141"/>
    </source>
</evidence>
<dbReference type="Proteomes" id="UP000694620">
    <property type="component" value="Chromosome 3"/>
</dbReference>
<dbReference type="Pfam" id="PF00002">
    <property type="entry name" value="7tm_2"/>
    <property type="match status" value="1"/>
</dbReference>
<dbReference type="InterPro" id="IPR051587">
    <property type="entry name" value="Adhesion_GPCR"/>
</dbReference>
<dbReference type="GO" id="GO:0007189">
    <property type="term" value="P:adenylate cyclase-activating G protein-coupled receptor signaling pathway"/>
    <property type="evidence" value="ECO:0007669"/>
    <property type="project" value="TreeGrafter"/>
</dbReference>
<feature type="transmembrane region" description="Helical" evidence="9">
    <location>
        <begin position="298"/>
        <end position="320"/>
    </location>
</feature>
<protein>
    <submittedName>
        <fullName evidence="12">Uncharacterized protein</fullName>
    </submittedName>
</protein>
<keyword evidence="4 9" id="KW-1133">Transmembrane helix</keyword>